<dbReference type="SUPFAM" id="SSF54593">
    <property type="entry name" value="Glyoxalase/Bleomycin resistance protein/Dihydroxybiphenyl dioxygenase"/>
    <property type="match status" value="1"/>
</dbReference>
<gene>
    <name evidence="4" type="ORF">GCM10008938_24010</name>
</gene>
<dbReference type="NCBIfam" id="TIGR03081">
    <property type="entry name" value="metmalonyl_epim"/>
    <property type="match status" value="1"/>
</dbReference>
<feature type="domain" description="VOC" evidence="3">
    <location>
        <begin position="16"/>
        <end position="144"/>
    </location>
</feature>
<evidence type="ECO:0000256" key="2">
    <source>
        <dbReference type="ARBA" id="ARBA00022723"/>
    </source>
</evidence>
<dbReference type="Pfam" id="PF13669">
    <property type="entry name" value="Glyoxalase_4"/>
    <property type="match status" value="1"/>
</dbReference>
<dbReference type="Proteomes" id="UP000632222">
    <property type="component" value="Unassembled WGS sequence"/>
</dbReference>
<evidence type="ECO:0000313" key="5">
    <source>
        <dbReference type="Proteomes" id="UP000632222"/>
    </source>
</evidence>
<dbReference type="InterPro" id="IPR029068">
    <property type="entry name" value="Glyas_Bleomycin-R_OHBP_Dase"/>
</dbReference>
<dbReference type="RefSeq" id="WP_189002936.1">
    <property type="nucleotide sequence ID" value="NZ_BMOD01000008.1"/>
</dbReference>
<proteinExistence type="inferred from homology"/>
<reference evidence="5" key="1">
    <citation type="journal article" date="2019" name="Int. J. Syst. Evol. Microbiol.">
        <title>The Global Catalogue of Microorganisms (GCM) 10K type strain sequencing project: providing services to taxonomists for standard genome sequencing and annotation.</title>
        <authorList>
            <consortium name="The Broad Institute Genomics Platform"/>
            <consortium name="The Broad Institute Genome Sequencing Center for Infectious Disease"/>
            <person name="Wu L."/>
            <person name="Ma J."/>
        </authorList>
    </citation>
    <scope>NUCLEOTIDE SEQUENCE [LARGE SCALE GENOMIC DNA]</scope>
    <source>
        <strain evidence="5">JCM 14370</strain>
    </source>
</reference>
<name>A0ABQ2D239_9DEIO</name>
<organism evidence="4 5">
    <name type="scientific">Deinococcus roseus</name>
    <dbReference type="NCBI Taxonomy" id="392414"/>
    <lineage>
        <taxon>Bacteria</taxon>
        <taxon>Thermotogati</taxon>
        <taxon>Deinococcota</taxon>
        <taxon>Deinococci</taxon>
        <taxon>Deinococcales</taxon>
        <taxon>Deinococcaceae</taxon>
        <taxon>Deinococcus</taxon>
    </lineage>
</organism>
<dbReference type="CDD" id="cd07249">
    <property type="entry name" value="MMCE"/>
    <property type="match status" value="1"/>
</dbReference>
<dbReference type="PROSITE" id="PS51819">
    <property type="entry name" value="VOC"/>
    <property type="match status" value="1"/>
</dbReference>
<dbReference type="InterPro" id="IPR037523">
    <property type="entry name" value="VOC_core"/>
</dbReference>
<dbReference type="InterPro" id="IPR017515">
    <property type="entry name" value="MeMalonyl-CoA_epimerase"/>
</dbReference>
<keyword evidence="2" id="KW-0479">Metal-binding</keyword>
<dbReference type="InterPro" id="IPR051785">
    <property type="entry name" value="MMCE/EMCE_epimerase"/>
</dbReference>
<sequence length="145" mass="16065">MAGGLNEQHEWTQDLTLDHVAIATADLQQGSQPYLALGLKALEEDEEVVSQGVRVRVFELQGVLIELLAPTRPDSPIQAFLDKKGPGLHHLAFRVPDLEAKVQELQQQEARFIGDAPRPGRAGSRVIFLHPRWGEGTLIELVEHP</sequence>
<keyword evidence="5" id="KW-1185">Reference proteome</keyword>
<evidence type="ECO:0000256" key="1">
    <source>
        <dbReference type="ARBA" id="ARBA00009308"/>
    </source>
</evidence>
<comment type="similarity">
    <text evidence="1">Belongs to the methylmalonyl-CoA epimerase family.</text>
</comment>
<evidence type="ECO:0000259" key="3">
    <source>
        <dbReference type="PROSITE" id="PS51819"/>
    </source>
</evidence>
<dbReference type="PANTHER" id="PTHR43048:SF3">
    <property type="entry name" value="METHYLMALONYL-COA EPIMERASE, MITOCHONDRIAL"/>
    <property type="match status" value="1"/>
</dbReference>
<comment type="caution">
    <text evidence="4">The sequence shown here is derived from an EMBL/GenBank/DDBJ whole genome shotgun (WGS) entry which is preliminary data.</text>
</comment>
<accession>A0ABQ2D239</accession>
<protein>
    <submittedName>
        <fullName evidence="4">Methylmalonyl-CoA epimerase</fullName>
    </submittedName>
</protein>
<dbReference type="EMBL" id="BMOD01000008">
    <property type="protein sequence ID" value="GGJ37134.1"/>
    <property type="molecule type" value="Genomic_DNA"/>
</dbReference>
<dbReference type="PANTHER" id="PTHR43048">
    <property type="entry name" value="METHYLMALONYL-COA EPIMERASE"/>
    <property type="match status" value="1"/>
</dbReference>
<evidence type="ECO:0000313" key="4">
    <source>
        <dbReference type="EMBL" id="GGJ37134.1"/>
    </source>
</evidence>
<dbReference type="Gene3D" id="3.10.180.10">
    <property type="entry name" value="2,3-Dihydroxybiphenyl 1,2-Dioxygenase, domain 1"/>
    <property type="match status" value="1"/>
</dbReference>